<feature type="repeat" description="TPR" evidence="3">
    <location>
        <begin position="369"/>
        <end position="402"/>
    </location>
</feature>
<name>A0ABW2PQ82_9BACL</name>
<evidence type="ECO:0000313" key="5">
    <source>
        <dbReference type="Proteomes" id="UP001596505"/>
    </source>
</evidence>
<dbReference type="InterPro" id="IPR019734">
    <property type="entry name" value="TPR_rpt"/>
</dbReference>
<keyword evidence="1" id="KW-0677">Repeat</keyword>
<feature type="repeat" description="TPR" evidence="3">
    <location>
        <begin position="270"/>
        <end position="303"/>
    </location>
</feature>
<dbReference type="RefSeq" id="WP_380962716.1">
    <property type="nucleotide sequence ID" value="NZ_JBHTCO010000001.1"/>
</dbReference>
<keyword evidence="5" id="KW-1185">Reference proteome</keyword>
<dbReference type="Pfam" id="PF13432">
    <property type="entry name" value="TPR_16"/>
    <property type="match status" value="1"/>
</dbReference>
<protein>
    <submittedName>
        <fullName evidence="4">Tetratricopeptide repeat protein</fullName>
    </submittedName>
</protein>
<dbReference type="InterPro" id="IPR051012">
    <property type="entry name" value="CellSynth/LPSAsmb/PSIAsmb"/>
</dbReference>
<organism evidence="4 5">
    <name type="scientific">Scopulibacillus cellulosilyticus</name>
    <dbReference type="NCBI Taxonomy" id="2665665"/>
    <lineage>
        <taxon>Bacteria</taxon>
        <taxon>Bacillati</taxon>
        <taxon>Bacillota</taxon>
        <taxon>Bacilli</taxon>
        <taxon>Bacillales</taxon>
        <taxon>Sporolactobacillaceae</taxon>
        <taxon>Scopulibacillus</taxon>
    </lineage>
</organism>
<dbReference type="PANTHER" id="PTHR45586">
    <property type="entry name" value="TPR REPEAT-CONTAINING PROTEIN PA4667"/>
    <property type="match status" value="1"/>
</dbReference>
<reference evidence="5" key="1">
    <citation type="journal article" date="2019" name="Int. J. Syst. Evol. Microbiol.">
        <title>The Global Catalogue of Microorganisms (GCM) 10K type strain sequencing project: providing services to taxonomists for standard genome sequencing and annotation.</title>
        <authorList>
            <consortium name="The Broad Institute Genomics Platform"/>
            <consortium name="The Broad Institute Genome Sequencing Center for Infectious Disease"/>
            <person name="Wu L."/>
            <person name="Ma J."/>
        </authorList>
    </citation>
    <scope>NUCLEOTIDE SEQUENCE [LARGE SCALE GENOMIC DNA]</scope>
    <source>
        <strain evidence="5">CGMCC 1.16305</strain>
    </source>
</reference>
<gene>
    <name evidence="4" type="ORF">ACFQRG_00940</name>
</gene>
<accession>A0ABW2PQ82</accession>
<evidence type="ECO:0000256" key="1">
    <source>
        <dbReference type="ARBA" id="ARBA00022737"/>
    </source>
</evidence>
<dbReference type="Proteomes" id="UP001596505">
    <property type="component" value="Unassembled WGS sequence"/>
</dbReference>
<dbReference type="InterPro" id="IPR011990">
    <property type="entry name" value="TPR-like_helical_dom_sf"/>
</dbReference>
<comment type="caution">
    <text evidence="4">The sequence shown here is derived from an EMBL/GenBank/DDBJ whole genome shotgun (WGS) entry which is preliminary data.</text>
</comment>
<dbReference type="PANTHER" id="PTHR45586:SF1">
    <property type="entry name" value="LIPOPOLYSACCHARIDE ASSEMBLY PROTEIN B"/>
    <property type="match status" value="1"/>
</dbReference>
<dbReference type="Pfam" id="PF13181">
    <property type="entry name" value="TPR_8"/>
    <property type="match status" value="1"/>
</dbReference>
<dbReference type="EMBL" id="JBHTCO010000001">
    <property type="protein sequence ID" value="MFC7391578.1"/>
    <property type="molecule type" value="Genomic_DNA"/>
</dbReference>
<proteinExistence type="predicted"/>
<dbReference type="SUPFAM" id="SSF48452">
    <property type="entry name" value="TPR-like"/>
    <property type="match status" value="2"/>
</dbReference>
<evidence type="ECO:0000256" key="3">
    <source>
        <dbReference type="PROSITE-ProRule" id="PRU00339"/>
    </source>
</evidence>
<evidence type="ECO:0000313" key="4">
    <source>
        <dbReference type="EMBL" id="MFC7391578.1"/>
    </source>
</evidence>
<dbReference type="Gene3D" id="1.25.40.10">
    <property type="entry name" value="Tetratricopeptide repeat domain"/>
    <property type="match status" value="2"/>
</dbReference>
<dbReference type="SMART" id="SM00028">
    <property type="entry name" value="TPR"/>
    <property type="match status" value="9"/>
</dbReference>
<keyword evidence="2 3" id="KW-0802">TPR repeat</keyword>
<evidence type="ECO:0000256" key="2">
    <source>
        <dbReference type="ARBA" id="ARBA00022803"/>
    </source>
</evidence>
<dbReference type="Pfam" id="PF14559">
    <property type="entry name" value="TPR_19"/>
    <property type="match status" value="1"/>
</dbReference>
<dbReference type="PROSITE" id="PS50005">
    <property type="entry name" value="TPR"/>
    <property type="match status" value="2"/>
</dbReference>
<sequence>MNEINQAVTLVETGQHEKGLQLLKEILKTADDETAYQIAELYQDWGLIDSAEHIYNGLLKKYPNDSHLLIQLAELNIDQDKEEKAIGLLSKIHQLDENFLSAQLLLADLYQFQGLDEVAEKKLLDAYKISPNEPVLSYALGEFYLSLGEPSQAIPYYKKVLHAESLSHENVALKLGEALSLNGQFEEALIYYEKGLEKEKSLDGLFGFGMTAFQTGKFRTAITALEELKELDPQYSTLYPVLSQAYQEEGAEDEALSTLEEGIKVDEFNERLYMKAGELAAGLHEWKKAEHYYNESLKINPDNIEALKQLIEIKYEQEDYEGIIHQLENEPNDDPTTLWFLGKSHVQVEQFEQALELYHKISSYFQEDPVFLNEYGELLWQMGDREKALTYLRKAVNYDPDNQDLQAFVERIEQDFY</sequence>